<proteinExistence type="predicted"/>
<dbReference type="InterPro" id="IPR017482">
    <property type="entry name" value="Lambda-type_endonuclease"/>
</dbReference>
<dbReference type="Pfam" id="PF09588">
    <property type="entry name" value="YqaJ"/>
    <property type="match status" value="1"/>
</dbReference>
<gene>
    <name evidence="2" type="ORF">VTH8203_00826</name>
</gene>
<dbReference type="RefSeq" id="WP_096992517.1">
    <property type="nucleotide sequence ID" value="NZ_JBHSII010000006.1"/>
</dbReference>
<dbReference type="OrthoDB" id="9135654at2"/>
<dbReference type="Proteomes" id="UP000219336">
    <property type="component" value="Unassembled WGS sequence"/>
</dbReference>
<protein>
    <submittedName>
        <fullName evidence="2">YqaJ-like viral recombinase domain protein</fullName>
    </submittedName>
</protein>
<dbReference type="EMBL" id="OANU01000006">
    <property type="protein sequence ID" value="SNX47225.1"/>
    <property type="molecule type" value="Genomic_DNA"/>
</dbReference>
<dbReference type="AlphaFoldDB" id="A0A240EGX7"/>
<reference evidence="3" key="1">
    <citation type="submission" date="2016-06" db="EMBL/GenBank/DDBJ databases">
        <authorList>
            <person name="Rodrigo-Torres L."/>
            <person name="Arahal R.D."/>
            <person name="Lucena T."/>
        </authorList>
    </citation>
    <scope>NUCLEOTIDE SEQUENCE [LARGE SCALE GENOMIC DNA]</scope>
    <source>
        <strain evidence="3">CECT8203</strain>
    </source>
</reference>
<name>A0A240EGX7_9VIBR</name>
<evidence type="ECO:0000313" key="3">
    <source>
        <dbReference type="Proteomes" id="UP000219336"/>
    </source>
</evidence>
<dbReference type="InterPro" id="IPR019080">
    <property type="entry name" value="YqaJ_viral_recombinase"/>
</dbReference>
<evidence type="ECO:0000313" key="2">
    <source>
        <dbReference type="EMBL" id="SNX47225.1"/>
    </source>
</evidence>
<feature type="domain" description="YqaJ viral recombinase" evidence="1">
    <location>
        <begin position="14"/>
        <end position="146"/>
    </location>
</feature>
<dbReference type="InterPro" id="IPR011604">
    <property type="entry name" value="PDDEXK-like_dom_sf"/>
</dbReference>
<dbReference type="SUPFAM" id="SSF52980">
    <property type="entry name" value="Restriction endonuclease-like"/>
    <property type="match status" value="1"/>
</dbReference>
<sequence>MILVRNELVQDTDEWRAWRDTGIGGSDVPVIMGDSKYKTLWCLWAEKLGIKTPDDFSRNPHVRRGKYFEPLVLKTLAVKLGVTFSSWCGHHIDYPHRKVSFDGVAKIAEKYIPAEIKCPCDTLYDDLITHGLNSELVKQHRSQLVYQIGLLEAPYGFLVFYFEHNNDLKIFRINADKAEIENIFDSVDAFFENNVVPAIAPQKDPDRDYYEPTAKELLKWDQQTLEFIDCQKEESDLKKQLKEVSARKRELASELTGMASEFKMLSLHGIKITTVKGRETFDTAKYLESKGITISDSEREQFTKVGNPSYRVSAIKNRNNLDSLKDDVLINQRKAALALFKELPFDDETEDLSFFE</sequence>
<keyword evidence="3" id="KW-1185">Reference proteome</keyword>
<dbReference type="InterPro" id="IPR011335">
    <property type="entry name" value="Restrct_endonuc-II-like"/>
</dbReference>
<dbReference type="NCBIfam" id="TIGR03033">
    <property type="entry name" value="phage_rel_nuc"/>
    <property type="match status" value="1"/>
</dbReference>
<dbReference type="Gene3D" id="3.90.320.10">
    <property type="match status" value="1"/>
</dbReference>
<accession>A0A240EGX7</accession>
<organism evidence="2 3">
    <name type="scientific">Vibrio thalassae</name>
    <dbReference type="NCBI Taxonomy" id="1243014"/>
    <lineage>
        <taxon>Bacteria</taxon>
        <taxon>Pseudomonadati</taxon>
        <taxon>Pseudomonadota</taxon>
        <taxon>Gammaproteobacteria</taxon>
        <taxon>Vibrionales</taxon>
        <taxon>Vibrionaceae</taxon>
        <taxon>Vibrio</taxon>
    </lineage>
</organism>
<evidence type="ECO:0000259" key="1">
    <source>
        <dbReference type="Pfam" id="PF09588"/>
    </source>
</evidence>